<reference evidence="1" key="2">
    <citation type="journal article" date="2015" name="Data Brief">
        <title>Shoot transcriptome of the giant reed, Arundo donax.</title>
        <authorList>
            <person name="Barrero R.A."/>
            <person name="Guerrero F.D."/>
            <person name="Moolhuijzen P."/>
            <person name="Goolsby J.A."/>
            <person name="Tidwell J."/>
            <person name="Bellgard S.E."/>
            <person name="Bellgard M.I."/>
        </authorList>
    </citation>
    <scope>NUCLEOTIDE SEQUENCE</scope>
    <source>
        <tissue evidence="1">Shoot tissue taken approximately 20 cm above the soil surface</tissue>
    </source>
</reference>
<evidence type="ECO:0000313" key="1">
    <source>
        <dbReference type="EMBL" id="JAE13103.1"/>
    </source>
</evidence>
<accession>A0A0A9FXP4</accession>
<reference evidence="1" key="1">
    <citation type="submission" date="2014-09" db="EMBL/GenBank/DDBJ databases">
        <authorList>
            <person name="Magalhaes I.L.F."/>
            <person name="Oliveira U."/>
            <person name="Santos F.R."/>
            <person name="Vidigal T.H.D.A."/>
            <person name="Brescovit A.D."/>
            <person name="Santos A.J."/>
        </authorList>
    </citation>
    <scope>NUCLEOTIDE SEQUENCE</scope>
    <source>
        <tissue evidence="1">Shoot tissue taken approximately 20 cm above the soil surface</tissue>
    </source>
</reference>
<dbReference type="EMBL" id="GBRH01184793">
    <property type="protein sequence ID" value="JAE13103.1"/>
    <property type="molecule type" value="Transcribed_RNA"/>
</dbReference>
<name>A0A0A9FXP4_ARUDO</name>
<protein>
    <submittedName>
        <fullName evidence="1">Uncharacterized protein</fullName>
    </submittedName>
</protein>
<sequence>MARNFVNDQLITIIQNRPNTLQSNLLKHNSCSTTQQISNIDAILAVLTTINF</sequence>
<proteinExistence type="predicted"/>
<dbReference type="AlphaFoldDB" id="A0A0A9FXP4"/>
<organism evidence="1">
    <name type="scientific">Arundo donax</name>
    <name type="common">Giant reed</name>
    <name type="synonym">Donax arundinaceus</name>
    <dbReference type="NCBI Taxonomy" id="35708"/>
    <lineage>
        <taxon>Eukaryota</taxon>
        <taxon>Viridiplantae</taxon>
        <taxon>Streptophyta</taxon>
        <taxon>Embryophyta</taxon>
        <taxon>Tracheophyta</taxon>
        <taxon>Spermatophyta</taxon>
        <taxon>Magnoliopsida</taxon>
        <taxon>Liliopsida</taxon>
        <taxon>Poales</taxon>
        <taxon>Poaceae</taxon>
        <taxon>PACMAD clade</taxon>
        <taxon>Arundinoideae</taxon>
        <taxon>Arundineae</taxon>
        <taxon>Arundo</taxon>
    </lineage>
</organism>